<dbReference type="PANTHER" id="PTHR48020:SF12">
    <property type="entry name" value="PROTON MYO-INOSITOL COTRANSPORTER"/>
    <property type="match status" value="1"/>
</dbReference>
<organism evidence="8 9">
    <name type="scientific">Capsulimonas corticalis</name>
    <dbReference type="NCBI Taxonomy" id="2219043"/>
    <lineage>
        <taxon>Bacteria</taxon>
        <taxon>Bacillati</taxon>
        <taxon>Armatimonadota</taxon>
        <taxon>Armatimonadia</taxon>
        <taxon>Capsulimonadales</taxon>
        <taxon>Capsulimonadaceae</taxon>
        <taxon>Capsulimonas</taxon>
    </lineage>
</organism>
<evidence type="ECO:0000256" key="3">
    <source>
        <dbReference type="ARBA" id="ARBA00022448"/>
    </source>
</evidence>
<dbReference type="KEGG" id="ccot:CCAX7_61470"/>
<dbReference type="EMBL" id="AP025739">
    <property type="protein sequence ID" value="BDI34096.1"/>
    <property type="molecule type" value="Genomic_DNA"/>
</dbReference>
<gene>
    <name evidence="8" type="ORF">CCAX7_61470</name>
</gene>
<dbReference type="Gene3D" id="1.20.1250.20">
    <property type="entry name" value="MFS general substrate transporter like domains"/>
    <property type="match status" value="1"/>
</dbReference>
<comment type="subcellular location">
    <subcellularLocation>
        <location evidence="1">Cell membrane</location>
        <topology evidence="1">Multi-pass membrane protein</topology>
    </subcellularLocation>
</comment>
<dbReference type="AlphaFoldDB" id="A0A402CWC8"/>
<dbReference type="PROSITE" id="PS00216">
    <property type="entry name" value="SUGAR_TRANSPORT_1"/>
    <property type="match status" value="2"/>
</dbReference>
<dbReference type="InterPro" id="IPR005829">
    <property type="entry name" value="Sugar_transporter_CS"/>
</dbReference>
<dbReference type="Pfam" id="PF00083">
    <property type="entry name" value="Sugar_tr"/>
    <property type="match status" value="1"/>
</dbReference>
<reference evidence="8 9" key="1">
    <citation type="journal article" date="2019" name="Int. J. Syst. Evol. Microbiol.">
        <title>Capsulimonas corticalis gen. nov., sp. nov., an aerobic capsulated bacterium, of a novel bacterial order, Capsulimonadales ord. nov., of the class Armatimonadia of the phylum Armatimonadetes.</title>
        <authorList>
            <person name="Li J."/>
            <person name="Kudo C."/>
            <person name="Tonouchi A."/>
        </authorList>
    </citation>
    <scope>NUCLEOTIDE SEQUENCE [LARGE SCALE GENOMIC DNA]</scope>
    <source>
        <strain evidence="8 9">AX-7</strain>
    </source>
</reference>
<dbReference type="SUPFAM" id="SSF103473">
    <property type="entry name" value="MFS general substrate transporter"/>
    <property type="match status" value="1"/>
</dbReference>
<dbReference type="NCBIfam" id="TIGR00879">
    <property type="entry name" value="SP"/>
    <property type="match status" value="1"/>
</dbReference>
<dbReference type="InterPro" id="IPR020846">
    <property type="entry name" value="MFS_dom"/>
</dbReference>
<keyword evidence="5" id="KW-1133">Transmembrane helix</keyword>
<dbReference type="GO" id="GO:0005886">
    <property type="term" value="C:plasma membrane"/>
    <property type="evidence" value="ECO:0007669"/>
    <property type="project" value="UniProtKB-SubCell"/>
</dbReference>
<dbReference type="InterPro" id="IPR003663">
    <property type="entry name" value="Sugar/inositol_transpt"/>
</dbReference>
<dbReference type="Proteomes" id="UP000287394">
    <property type="component" value="Chromosome"/>
</dbReference>
<proteinExistence type="inferred from homology"/>
<dbReference type="InterPro" id="IPR005828">
    <property type="entry name" value="MFS_sugar_transport-like"/>
</dbReference>
<comment type="similarity">
    <text evidence="2 7">Belongs to the major facilitator superfamily. Sugar transporter (TC 2.A.1.1) family.</text>
</comment>
<evidence type="ECO:0000256" key="6">
    <source>
        <dbReference type="ARBA" id="ARBA00023136"/>
    </source>
</evidence>
<dbReference type="FunFam" id="1.20.1250.20:FF:000073">
    <property type="entry name" value="MFS myo-inositol transporter, putative"/>
    <property type="match status" value="1"/>
</dbReference>
<keyword evidence="4" id="KW-0812">Transmembrane</keyword>
<dbReference type="PROSITE" id="PS00217">
    <property type="entry name" value="SUGAR_TRANSPORT_2"/>
    <property type="match status" value="1"/>
</dbReference>
<keyword evidence="9" id="KW-1185">Reference proteome</keyword>
<protein>
    <submittedName>
        <fullName evidence="8">MFS transporter</fullName>
    </submittedName>
</protein>
<dbReference type="PRINTS" id="PR00171">
    <property type="entry name" value="SUGRTRNSPORT"/>
</dbReference>
<name>A0A402CWC8_9BACT</name>
<accession>A0A402CWC8</accession>
<dbReference type="InterPro" id="IPR036259">
    <property type="entry name" value="MFS_trans_sf"/>
</dbReference>
<dbReference type="PROSITE" id="PS50850">
    <property type="entry name" value="MFS"/>
    <property type="match status" value="1"/>
</dbReference>
<sequence length="464" mass="49202">MASKTQNLVATKPQAHGMRLVYLATAVAALGGMLFGYDIGVISGAILFIKKEFHLSPGMEEIVVSSVLLGSLVGAAGGGLLADRLGRRRLLIAAAIVFAIGAVSAALAPGVLWLIAARLVAGASIGVASFVAPLYISEIAPVEIRGRLVAINQVALTVGIVISYAVDYAFAAAEAWRWMFALAVIPAAAFGIGLLFIPNSPRWLVTRGRLDEARDVLKLIRRSEQVEGELRDIQKSVGQQKANWSELLRPLLRSAMIVGIGLAVLQQITGINTVIYYAPTIFKFAGLSSTSMAILASVGVGIVNVIFTVVAMQLIDRVGRRPLLLVSLAGMTLSLIALGLAFALPKLSGCLGWIAVVSLMVYVGSFAVGLGPVFWLLLSEIYPLNIRGSAMSVGTVANWSANLLVAVSFLTLTHSLGKPATFWLFGGISLVAWFFAFYLVPETKGKTLEQIEAHFRSGKSARAL</sequence>
<keyword evidence="3 7" id="KW-0813">Transport</keyword>
<dbReference type="OrthoDB" id="9783823at2"/>
<evidence type="ECO:0000256" key="7">
    <source>
        <dbReference type="RuleBase" id="RU003346"/>
    </source>
</evidence>
<dbReference type="InterPro" id="IPR050814">
    <property type="entry name" value="Myo-inositol_Transporter"/>
</dbReference>
<evidence type="ECO:0000313" key="8">
    <source>
        <dbReference type="EMBL" id="BDI34096.1"/>
    </source>
</evidence>
<dbReference type="FunCoup" id="A0A402CWC8">
    <property type="interactions" value="336"/>
</dbReference>
<keyword evidence="6" id="KW-0472">Membrane</keyword>
<evidence type="ECO:0000256" key="1">
    <source>
        <dbReference type="ARBA" id="ARBA00004651"/>
    </source>
</evidence>
<evidence type="ECO:0000256" key="2">
    <source>
        <dbReference type="ARBA" id="ARBA00010992"/>
    </source>
</evidence>
<dbReference type="PANTHER" id="PTHR48020">
    <property type="entry name" value="PROTON MYO-INOSITOL COTRANSPORTER"/>
    <property type="match status" value="1"/>
</dbReference>
<evidence type="ECO:0000256" key="5">
    <source>
        <dbReference type="ARBA" id="ARBA00022989"/>
    </source>
</evidence>
<dbReference type="GO" id="GO:0022857">
    <property type="term" value="F:transmembrane transporter activity"/>
    <property type="evidence" value="ECO:0007669"/>
    <property type="project" value="InterPro"/>
</dbReference>
<dbReference type="RefSeq" id="WP_119321639.1">
    <property type="nucleotide sequence ID" value="NZ_AP025739.1"/>
</dbReference>
<evidence type="ECO:0000313" key="9">
    <source>
        <dbReference type="Proteomes" id="UP000287394"/>
    </source>
</evidence>
<evidence type="ECO:0000256" key="4">
    <source>
        <dbReference type="ARBA" id="ARBA00022692"/>
    </source>
</evidence>